<dbReference type="EMBL" id="CP003879">
    <property type="protein sequence ID" value="AFU68988.1"/>
    <property type="molecule type" value="Genomic_DNA"/>
</dbReference>
<gene>
    <name evidence="1" type="ordered locus">P700755_002198</name>
</gene>
<dbReference type="OrthoDB" id="9793058at2"/>
<dbReference type="STRING" id="313595.P700755_002198"/>
<evidence type="ECO:0000313" key="2">
    <source>
        <dbReference type="Proteomes" id="UP000008514"/>
    </source>
</evidence>
<dbReference type="PANTHER" id="PTHR43428">
    <property type="entry name" value="ARSENATE REDUCTASE"/>
    <property type="match status" value="1"/>
</dbReference>
<keyword evidence="2" id="KW-1185">Reference proteome</keyword>
<name>K4IGV0_PSYTT</name>
<reference evidence="1" key="1">
    <citation type="submission" date="2006-03" db="EMBL/GenBank/DDBJ databases">
        <authorList>
            <person name="Bowman J."/>
            <person name="Ferriera S."/>
            <person name="Johnson J."/>
            <person name="Kravitz S."/>
            <person name="Halpern A."/>
            <person name="Remington K."/>
            <person name="Beeson K."/>
            <person name="Tran B."/>
            <person name="Rogers Y.-H."/>
            <person name="Friedman R."/>
            <person name="Venter J.C."/>
        </authorList>
    </citation>
    <scope>NUCLEOTIDE SEQUENCE [LARGE SCALE GENOMIC DNA]</scope>
    <source>
        <strain evidence="1">ATCC 700755</strain>
    </source>
</reference>
<dbReference type="InterPro" id="IPR036196">
    <property type="entry name" value="Ptyr_pPase_sf"/>
</dbReference>
<evidence type="ECO:0000313" key="1">
    <source>
        <dbReference type="EMBL" id="AFU68988.1"/>
    </source>
</evidence>
<proteinExistence type="predicted"/>
<dbReference type="Gene3D" id="3.40.50.2300">
    <property type="match status" value="1"/>
</dbReference>
<dbReference type="SUPFAM" id="SSF52788">
    <property type="entry name" value="Phosphotyrosine protein phosphatases I"/>
    <property type="match status" value="1"/>
</dbReference>
<organism evidence="1 2">
    <name type="scientific">Psychroflexus torquis (strain ATCC 700755 / CIP 106069 / ACAM 623)</name>
    <dbReference type="NCBI Taxonomy" id="313595"/>
    <lineage>
        <taxon>Bacteria</taxon>
        <taxon>Pseudomonadati</taxon>
        <taxon>Bacteroidota</taxon>
        <taxon>Flavobacteriia</taxon>
        <taxon>Flavobacteriales</taxon>
        <taxon>Flavobacteriaceae</taxon>
        <taxon>Psychroflexus</taxon>
    </lineage>
</organism>
<dbReference type="KEGG" id="ptq:P700755_002198"/>
<dbReference type="AlphaFoldDB" id="K4IGV0"/>
<dbReference type="HOGENOM" id="CLU_093779_0_0_10"/>
<reference evidence="1" key="2">
    <citation type="submission" date="2012-09" db="EMBL/GenBank/DDBJ databases">
        <title>The complete sequence of Psychroflexus torquis an extreme psychrophile from sea-ice that is stimulated by light.</title>
        <authorList>
            <person name="Feng S."/>
            <person name="Powell S.M."/>
            <person name="Bowman J.P."/>
        </authorList>
    </citation>
    <scope>NUCLEOTIDE SEQUENCE [LARGE SCALE GENOMIC DNA]</scope>
    <source>
        <strain evidence="1">ATCC 700755</strain>
    </source>
</reference>
<dbReference type="Proteomes" id="UP000008514">
    <property type="component" value="Chromosome"/>
</dbReference>
<protein>
    <submittedName>
        <fullName evidence="1">Arsenate reductase</fullName>
    </submittedName>
</protein>
<sequence>MFPKIESLCRKLESERDSISEERKLILKSIAKALDIELKNKGKADLIYICTHNSRRSHFGQIWASVTSEFYGVSSCINAFSGGSEVTALHPHSIKAVESLGFEVFSKSKGENLHYEVKFSDESSTFCYSKLYDDKRNPQKNFIAIMTCSQADENCPFIPGAAFRTSTPYGDPKIYDNTKLEKEKYLERALEIGREVCFMMFWLASKKDNA</sequence>
<accession>K4IGV0</accession>
<dbReference type="PANTHER" id="PTHR43428:SF1">
    <property type="entry name" value="ARSENATE REDUCTASE"/>
    <property type="match status" value="1"/>
</dbReference>
<dbReference type="eggNOG" id="COG0394">
    <property type="taxonomic scope" value="Bacteria"/>
</dbReference>